<proteinExistence type="predicted"/>
<dbReference type="GO" id="GO:0003700">
    <property type="term" value="F:DNA-binding transcription factor activity"/>
    <property type="evidence" value="ECO:0007669"/>
    <property type="project" value="TreeGrafter"/>
</dbReference>
<dbReference type="NCBIfam" id="TIGR00738">
    <property type="entry name" value="rrf2_super"/>
    <property type="match status" value="1"/>
</dbReference>
<reference evidence="1 2" key="1">
    <citation type="submission" date="2017-09" db="EMBL/GenBank/DDBJ databases">
        <title>Genomic, metabolic, and phenotypic characteristics of bacterial isolates from the natural microbiome of the model nematode Caenorhabditis elegans.</title>
        <authorList>
            <person name="Zimmermann J."/>
            <person name="Obeng N."/>
            <person name="Yang W."/>
            <person name="Obeng O."/>
            <person name="Kissoyan K."/>
            <person name="Pees B."/>
            <person name="Dirksen P."/>
            <person name="Hoppner M."/>
            <person name="Franke A."/>
            <person name="Rosenstiel P."/>
            <person name="Leippe M."/>
            <person name="Dierking K."/>
            <person name="Kaleta C."/>
            <person name="Schulenburg H."/>
        </authorList>
    </citation>
    <scope>NUCLEOTIDE SEQUENCE [LARGE SCALE GENOMIC DNA]</scope>
    <source>
        <strain evidence="1 2">MYb73</strain>
    </source>
</reference>
<dbReference type="EMBL" id="CP023270">
    <property type="protein sequence ID" value="AVJ29249.1"/>
    <property type="molecule type" value="Genomic_DNA"/>
</dbReference>
<dbReference type="InterPro" id="IPR030489">
    <property type="entry name" value="TR_Rrf2-type_CS"/>
</dbReference>
<protein>
    <submittedName>
        <fullName evidence="1">Transcriptional regulator</fullName>
    </submittedName>
</protein>
<dbReference type="Gene3D" id="1.10.10.10">
    <property type="entry name" value="Winged helix-like DNA-binding domain superfamily/Winged helix DNA-binding domain"/>
    <property type="match status" value="1"/>
</dbReference>
<organism evidence="1 2">
    <name type="scientific">Achromobacter spanius</name>
    <dbReference type="NCBI Taxonomy" id="217203"/>
    <lineage>
        <taxon>Bacteria</taxon>
        <taxon>Pseudomonadati</taxon>
        <taxon>Pseudomonadota</taxon>
        <taxon>Betaproteobacteria</taxon>
        <taxon>Burkholderiales</taxon>
        <taxon>Alcaligenaceae</taxon>
        <taxon>Achromobacter</taxon>
    </lineage>
</organism>
<dbReference type="GO" id="GO:0005829">
    <property type="term" value="C:cytosol"/>
    <property type="evidence" value="ECO:0007669"/>
    <property type="project" value="TreeGrafter"/>
</dbReference>
<dbReference type="PANTHER" id="PTHR33221:SF13">
    <property type="entry name" value="TRANSCRIPTIONAL REGULATOR-RELATED"/>
    <property type="match status" value="1"/>
</dbReference>
<sequence length="187" mass="20266">MAYIGTGVEYALHCLLWLVAPPEQRPSSRDLADIQGVPVAFVAKIFSKLEKAGIVESSGGIRGGYCLARAPEDITVLDVVDAVEGEKSLFDCQEVRGRCALFEDNPPKWANRGVCGIHAVMLNAQKVLRDELAKSNLATLSAGVFGKGMTKDFLSEVKIWFSDRHTAREDARITGIRARSATDEDGG</sequence>
<dbReference type="Pfam" id="PF02082">
    <property type="entry name" value="Rrf2"/>
    <property type="match status" value="1"/>
</dbReference>
<gene>
    <name evidence="1" type="ORF">CLM73_20210</name>
</gene>
<dbReference type="RefSeq" id="WP_105239964.1">
    <property type="nucleotide sequence ID" value="NZ_CP023270.1"/>
</dbReference>
<evidence type="ECO:0000313" key="1">
    <source>
        <dbReference type="EMBL" id="AVJ29249.1"/>
    </source>
</evidence>
<dbReference type="SUPFAM" id="SSF46785">
    <property type="entry name" value="Winged helix' DNA-binding domain"/>
    <property type="match status" value="1"/>
</dbReference>
<name>A0A2S0IB33_9BURK</name>
<dbReference type="AlphaFoldDB" id="A0A2S0IB33"/>
<dbReference type="InterPro" id="IPR036388">
    <property type="entry name" value="WH-like_DNA-bd_sf"/>
</dbReference>
<dbReference type="PANTHER" id="PTHR33221">
    <property type="entry name" value="WINGED HELIX-TURN-HELIX TRANSCRIPTIONAL REGULATOR, RRF2 FAMILY"/>
    <property type="match status" value="1"/>
</dbReference>
<evidence type="ECO:0000313" key="2">
    <source>
        <dbReference type="Proteomes" id="UP000239477"/>
    </source>
</evidence>
<dbReference type="OrthoDB" id="9795923at2"/>
<dbReference type="InterPro" id="IPR000944">
    <property type="entry name" value="Tscrpt_reg_Rrf2"/>
</dbReference>
<keyword evidence="2" id="KW-1185">Reference proteome</keyword>
<dbReference type="PROSITE" id="PS01332">
    <property type="entry name" value="HTH_RRF2_1"/>
    <property type="match status" value="1"/>
</dbReference>
<accession>A0A2S0IB33</accession>
<dbReference type="PROSITE" id="PS51197">
    <property type="entry name" value="HTH_RRF2_2"/>
    <property type="match status" value="1"/>
</dbReference>
<dbReference type="Proteomes" id="UP000239477">
    <property type="component" value="Chromosome"/>
</dbReference>
<dbReference type="InterPro" id="IPR036390">
    <property type="entry name" value="WH_DNA-bd_sf"/>
</dbReference>